<dbReference type="KEGG" id="bbae:FRD01_06240"/>
<evidence type="ECO:0000256" key="4">
    <source>
        <dbReference type="SAM" id="Phobius"/>
    </source>
</evidence>
<evidence type="ECO:0000256" key="3">
    <source>
        <dbReference type="PROSITE-ProRule" id="PRU00339"/>
    </source>
</evidence>
<evidence type="ECO:0000256" key="1">
    <source>
        <dbReference type="ARBA" id="ARBA00022737"/>
    </source>
</evidence>
<keyword evidence="1" id="KW-0677">Repeat</keyword>
<keyword evidence="4" id="KW-1133">Transmembrane helix</keyword>
<protein>
    <submittedName>
        <fullName evidence="5">Tetratricopeptide repeat protein</fullName>
    </submittedName>
</protein>
<accession>A0A5B8XMU9</accession>
<keyword evidence="4" id="KW-0472">Membrane</keyword>
<gene>
    <name evidence="5" type="ORF">FRD01_06240</name>
</gene>
<dbReference type="PROSITE" id="PS50005">
    <property type="entry name" value="TPR"/>
    <property type="match status" value="1"/>
</dbReference>
<dbReference type="Pfam" id="PF07719">
    <property type="entry name" value="TPR_2"/>
    <property type="match status" value="1"/>
</dbReference>
<dbReference type="InterPro" id="IPR019734">
    <property type="entry name" value="TPR_rpt"/>
</dbReference>
<name>A0A5B8XMU9_9DELT</name>
<dbReference type="Proteomes" id="UP000321595">
    <property type="component" value="Chromosome"/>
</dbReference>
<keyword evidence="2 3" id="KW-0802">TPR repeat</keyword>
<feature type="transmembrane region" description="Helical" evidence="4">
    <location>
        <begin position="211"/>
        <end position="235"/>
    </location>
</feature>
<dbReference type="Gene3D" id="1.25.40.10">
    <property type="entry name" value="Tetratricopeptide repeat domain"/>
    <property type="match status" value="1"/>
</dbReference>
<feature type="repeat" description="TPR" evidence="3">
    <location>
        <begin position="34"/>
        <end position="67"/>
    </location>
</feature>
<reference evidence="5 6" key="1">
    <citation type="submission" date="2019-08" db="EMBL/GenBank/DDBJ databases">
        <authorList>
            <person name="Liang Q."/>
        </authorList>
    </citation>
    <scope>NUCLEOTIDE SEQUENCE [LARGE SCALE GENOMIC DNA]</scope>
    <source>
        <strain evidence="5 6">V1718</strain>
    </source>
</reference>
<dbReference type="EMBL" id="CP042467">
    <property type="protein sequence ID" value="QED26845.1"/>
    <property type="molecule type" value="Genomic_DNA"/>
</dbReference>
<evidence type="ECO:0000313" key="6">
    <source>
        <dbReference type="Proteomes" id="UP000321595"/>
    </source>
</evidence>
<dbReference type="AlphaFoldDB" id="A0A5B8XMU9"/>
<keyword evidence="4" id="KW-0812">Transmembrane</keyword>
<keyword evidence="6" id="KW-1185">Reference proteome</keyword>
<dbReference type="OrthoDB" id="5509041at2"/>
<dbReference type="SUPFAM" id="SSF48452">
    <property type="entry name" value="TPR-like"/>
    <property type="match status" value="1"/>
</dbReference>
<evidence type="ECO:0000313" key="5">
    <source>
        <dbReference type="EMBL" id="QED26845.1"/>
    </source>
</evidence>
<dbReference type="InterPro" id="IPR011990">
    <property type="entry name" value="TPR-like_helical_dom_sf"/>
</dbReference>
<proteinExistence type="predicted"/>
<organism evidence="5 6">
    <name type="scientific">Microvenator marinus</name>
    <dbReference type="NCBI Taxonomy" id="2600177"/>
    <lineage>
        <taxon>Bacteria</taxon>
        <taxon>Deltaproteobacteria</taxon>
        <taxon>Bradymonadales</taxon>
        <taxon>Microvenatoraceae</taxon>
        <taxon>Microvenator</taxon>
    </lineage>
</organism>
<evidence type="ECO:0000256" key="2">
    <source>
        <dbReference type="ARBA" id="ARBA00022803"/>
    </source>
</evidence>
<sequence>MDEQSQHRTTYMRMLLILILMTVLPSLALAQSNAELRYQEAVRLFGEGRYRESLDAFNEAIELDPQSVFYCNRALVELKLQETAQAAASFRACRDTFEGDEAELASIEAQLKGVEMYEFHLRPRSITVARDIAAGPVQLQQPLEVSKGWDVGDTGFVFLGASAALFASALTLDLLSADLKEDFQTQSQGGIGTSEARYTELKTELETRQTVFFTLGALGAGAALVGGGLLIYHYANEPEPVVLPYFGPKGFGISGSF</sequence>
<dbReference type="InterPro" id="IPR013105">
    <property type="entry name" value="TPR_2"/>
</dbReference>